<name>A0A975H2S8_9BURK</name>
<sequence>MPAIANAERPAAVLVGVDLGVPNFDAELEELGLLAQTAGMQPVARLTCKRQAPDAALFVGSGKADEIRLLAETEGAHEVLFDQALSPVQQRNLERAIGLPVNDRTLLILEIFAQRARSHEGKLQVELARLQYLSTRLVRRWSHLERQQGGIGGRGGPGETQIELDRRMIGESIKRTKERLVKVKRQRQTQRRQRERRETFNISLVGYTNAGKSTLFNALVKARAYAADQLFATLDTTTRQLYLGDDQGSGRSVSLSDTVGFIRALPHGLVDAFEATLQEAADADLLLHVVDAANPHYPEQIEEVQRVLREIGAAEVPQLLVFNKLDGLDAARRPHALTDTLSRDGREIARVFVSARTGEGLPQLRAALAARAQAGASDAPAWADAGEAPLPIGHNHGLHSREANE</sequence>
<evidence type="ECO:0000256" key="5">
    <source>
        <dbReference type="ARBA" id="ARBA00023134"/>
    </source>
</evidence>
<dbReference type="GO" id="GO:0046872">
    <property type="term" value="F:metal ion binding"/>
    <property type="evidence" value="ECO:0007669"/>
    <property type="project" value="UniProtKB-KW"/>
</dbReference>
<evidence type="ECO:0000256" key="7">
    <source>
        <dbReference type="PIRSR" id="PIRSR006809-1"/>
    </source>
</evidence>
<evidence type="ECO:0000313" key="12">
    <source>
        <dbReference type="Proteomes" id="UP000663903"/>
    </source>
</evidence>
<accession>A0A975H2S8</accession>
<feature type="binding site" evidence="7">
    <location>
        <begin position="354"/>
        <end position="356"/>
    </location>
    <ligand>
        <name>GTP</name>
        <dbReference type="ChEBI" id="CHEBI:37565"/>
    </ligand>
</feature>
<evidence type="ECO:0000256" key="3">
    <source>
        <dbReference type="ARBA" id="ARBA00022741"/>
    </source>
</evidence>
<dbReference type="InterPro" id="IPR030394">
    <property type="entry name" value="G_HFLX_dom"/>
</dbReference>
<dbReference type="PANTHER" id="PTHR10229">
    <property type="entry name" value="GTP-BINDING PROTEIN HFLX"/>
    <property type="match status" value="1"/>
</dbReference>
<dbReference type="SUPFAM" id="SSF52540">
    <property type="entry name" value="P-loop containing nucleoside triphosphate hydrolases"/>
    <property type="match status" value="1"/>
</dbReference>
<reference evidence="11" key="1">
    <citation type="submission" date="2021-03" db="EMBL/GenBank/DDBJ databases">
        <title>Ottowia sp. 27C isolated from the cloaca of a Giant Asian pond turtle (Heosemys grandis).</title>
        <authorList>
            <person name="Spergser J."/>
            <person name="Busse H.-J."/>
        </authorList>
    </citation>
    <scope>NUCLEOTIDE SEQUENCE</scope>
    <source>
        <strain evidence="11">27C</strain>
    </source>
</reference>
<evidence type="ECO:0000256" key="1">
    <source>
        <dbReference type="ARBA" id="ARBA00022490"/>
    </source>
</evidence>
<dbReference type="GO" id="GO:0043022">
    <property type="term" value="F:ribosome binding"/>
    <property type="evidence" value="ECO:0007669"/>
    <property type="project" value="TreeGrafter"/>
</dbReference>
<dbReference type="Proteomes" id="UP000663903">
    <property type="component" value="Chromosome"/>
</dbReference>
<keyword evidence="12" id="KW-1185">Reference proteome</keyword>
<dbReference type="CDD" id="cd01878">
    <property type="entry name" value="HflX"/>
    <property type="match status" value="1"/>
</dbReference>
<dbReference type="InterPro" id="IPR025121">
    <property type="entry name" value="GTPase_HflX_N"/>
</dbReference>
<dbReference type="GO" id="GO:0005737">
    <property type="term" value="C:cytoplasm"/>
    <property type="evidence" value="ECO:0007669"/>
    <property type="project" value="UniProtKB-SubCell"/>
</dbReference>
<feature type="binding site" evidence="7">
    <location>
        <begin position="206"/>
        <end position="213"/>
    </location>
    <ligand>
        <name>GTP</name>
        <dbReference type="ChEBI" id="CHEBI:37565"/>
    </ligand>
</feature>
<dbReference type="Pfam" id="PF13167">
    <property type="entry name" value="GTP-bdg_N"/>
    <property type="match status" value="1"/>
</dbReference>
<dbReference type="Gene3D" id="3.40.50.11060">
    <property type="entry name" value="GTPase HflX, N-terminal domain"/>
    <property type="match status" value="1"/>
</dbReference>
<evidence type="ECO:0000313" key="11">
    <source>
        <dbReference type="EMBL" id="QTD44521.1"/>
    </source>
</evidence>
<dbReference type="PIRSF" id="PIRSF006809">
    <property type="entry name" value="GTP-binding_hflX_prd"/>
    <property type="match status" value="1"/>
</dbReference>
<comment type="subunit">
    <text evidence="6">Monomer. Associates with the 50S ribosomal subunit.</text>
</comment>
<keyword evidence="2 8" id="KW-0479">Metal-binding</keyword>
<dbReference type="KEGG" id="otd:J1M35_15680"/>
<feature type="binding site" evidence="7">
    <location>
        <begin position="231"/>
        <end position="235"/>
    </location>
    <ligand>
        <name>GTP</name>
        <dbReference type="ChEBI" id="CHEBI:37565"/>
    </ligand>
</feature>
<dbReference type="InterPro" id="IPR016496">
    <property type="entry name" value="GTPase_HflX"/>
</dbReference>
<feature type="compositionally biased region" description="Low complexity" evidence="9">
    <location>
        <begin position="380"/>
        <end position="389"/>
    </location>
</feature>
<evidence type="ECO:0000256" key="2">
    <source>
        <dbReference type="ARBA" id="ARBA00022723"/>
    </source>
</evidence>
<keyword evidence="5 6" id="KW-0342">GTP-binding</keyword>
<evidence type="ECO:0000256" key="4">
    <source>
        <dbReference type="ARBA" id="ARBA00022842"/>
    </source>
</evidence>
<comment type="cofactor">
    <cofactor evidence="8">
        <name>Mg(2+)</name>
        <dbReference type="ChEBI" id="CHEBI:18420"/>
    </cofactor>
</comment>
<dbReference type="PANTHER" id="PTHR10229:SF0">
    <property type="entry name" value="GTP-BINDING PROTEIN 6-RELATED"/>
    <property type="match status" value="1"/>
</dbReference>
<dbReference type="Gene3D" id="3.40.50.300">
    <property type="entry name" value="P-loop containing nucleotide triphosphate hydrolases"/>
    <property type="match status" value="1"/>
</dbReference>
<protein>
    <recommendedName>
        <fullName evidence="6">GTPase HflX</fullName>
    </recommendedName>
    <alternativeName>
        <fullName evidence="6">GTP-binding protein HflX</fullName>
    </alternativeName>
</protein>
<keyword evidence="1 6" id="KW-0963">Cytoplasm</keyword>
<comment type="function">
    <text evidence="6">GTPase that associates with the 50S ribosomal subunit and may have a role during protein synthesis or ribosome biogenesis.</text>
</comment>
<dbReference type="NCBIfam" id="TIGR03156">
    <property type="entry name" value="GTP_HflX"/>
    <property type="match status" value="1"/>
</dbReference>
<evidence type="ECO:0000259" key="10">
    <source>
        <dbReference type="PROSITE" id="PS51705"/>
    </source>
</evidence>
<dbReference type="FunFam" id="3.40.50.11060:FF:000001">
    <property type="entry name" value="GTPase HflX"/>
    <property type="match status" value="1"/>
</dbReference>
<feature type="binding site" evidence="7">
    <location>
        <begin position="323"/>
        <end position="326"/>
    </location>
    <ligand>
        <name>GTP</name>
        <dbReference type="ChEBI" id="CHEBI:37565"/>
    </ligand>
</feature>
<feature type="binding site" evidence="8">
    <location>
        <position position="233"/>
    </location>
    <ligand>
        <name>Mg(2+)</name>
        <dbReference type="ChEBI" id="CHEBI:18420"/>
    </ligand>
</feature>
<dbReference type="Gene3D" id="6.10.250.2860">
    <property type="match status" value="1"/>
</dbReference>
<evidence type="ECO:0000256" key="9">
    <source>
        <dbReference type="SAM" id="MobiDB-lite"/>
    </source>
</evidence>
<feature type="domain" description="Hflx-type G" evidence="10">
    <location>
        <begin position="200"/>
        <end position="376"/>
    </location>
</feature>
<organism evidence="11 12">
    <name type="scientific">Ottowia testudinis</name>
    <dbReference type="NCBI Taxonomy" id="2816950"/>
    <lineage>
        <taxon>Bacteria</taxon>
        <taxon>Pseudomonadati</taxon>
        <taxon>Pseudomonadota</taxon>
        <taxon>Betaproteobacteria</taxon>
        <taxon>Burkholderiales</taxon>
        <taxon>Comamonadaceae</taxon>
        <taxon>Ottowia</taxon>
    </lineage>
</organism>
<dbReference type="RefSeq" id="WP_208008085.1">
    <property type="nucleotide sequence ID" value="NZ_CP071796.1"/>
</dbReference>
<feature type="binding site" evidence="8">
    <location>
        <position position="213"/>
    </location>
    <ligand>
        <name>Mg(2+)</name>
        <dbReference type="ChEBI" id="CHEBI:18420"/>
    </ligand>
</feature>
<dbReference type="AlphaFoldDB" id="A0A975H2S8"/>
<dbReference type="PRINTS" id="PR00326">
    <property type="entry name" value="GTP1OBG"/>
</dbReference>
<dbReference type="EMBL" id="CP071796">
    <property type="protein sequence ID" value="QTD44521.1"/>
    <property type="molecule type" value="Genomic_DNA"/>
</dbReference>
<keyword evidence="4 8" id="KW-0460">Magnesium</keyword>
<dbReference type="GO" id="GO:0005525">
    <property type="term" value="F:GTP binding"/>
    <property type="evidence" value="ECO:0007669"/>
    <property type="project" value="UniProtKB-UniRule"/>
</dbReference>
<keyword evidence="3 6" id="KW-0547">Nucleotide-binding</keyword>
<comment type="similarity">
    <text evidence="6">Belongs to the TRAFAC class OBG-HflX-like GTPase superfamily. HflX GTPase family.</text>
</comment>
<gene>
    <name evidence="6 11" type="primary">hflX</name>
    <name evidence="11" type="ORF">J1M35_15680</name>
</gene>
<feature type="binding site" evidence="7">
    <location>
        <begin position="257"/>
        <end position="260"/>
    </location>
    <ligand>
        <name>GTP</name>
        <dbReference type="ChEBI" id="CHEBI:37565"/>
    </ligand>
</feature>
<feature type="region of interest" description="Disordered" evidence="9">
    <location>
        <begin position="380"/>
        <end position="405"/>
    </location>
</feature>
<dbReference type="InterPro" id="IPR006073">
    <property type="entry name" value="GTP-bd"/>
</dbReference>
<dbReference type="InterPro" id="IPR042108">
    <property type="entry name" value="GTPase_HflX_N_sf"/>
</dbReference>
<dbReference type="InterPro" id="IPR027417">
    <property type="entry name" value="P-loop_NTPase"/>
</dbReference>
<dbReference type="Pfam" id="PF01926">
    <property type="entry name" value="MMR_HSR1"/>
    <property type="match status" value="1"/>
</dbReference>
<dbReference type="PROSITE" id="PS51705">
    <property type="entry name" value="G_HFLX"/>
    <property type="match status" value="1"/>
</dbReference>
<evidence type="ECO:0000256" key="8">
    <source>
        <dbReference type="PIRSR" id="PIRSR006809-2"/>
    </source>
</evidence>
<dbReference type="Pfam" id="PF16360">
    <property type="entry name" value="GTP-bdg_M"/>
    <property type="match status" value="1"/>
</dbReference>
<dbReference type="HAMAP" id="MF_00900">
    <property type="entry name" value="GTPase_HflX"/>
    <property type="match status" value="1"/>
</dbReference>
<comment type="subcellular location">
    <subcellularLocation>
        <location evidence="6">Cytoplasm</location>
    </subcellularLocation>
    <text evidence="6">May associate with membranes.</text>
</comment>
<dbReference type="GO" id="GO:0003924">
    <property type="term" value="F:GTPase activity"/>
    <property type="evidence" value="ECO:0007669"/>
    <property type="project" value="UniProtKB-UniRule"/>
</dbReference>
<evidence type="ECO:0000256" key="6">
    <source>
        <dbReference type="HAMAP-Rule" id="MF_00900"/>
    </source>
</evidence>
<proteinExistence type="inferred from homology"/>
<dbReference type="InterPro" id="IPR032305">
    <property type="entry name" value="GTP-bd_M"/>
</dbReference>